<proteinExistence type="predicted"/>
<evidence type="ECO:0000313" key="1">
    <source>
        <dbReference type="EMBL" id="CAI9921398.1"/>
    </source>
</evidence>
<evidence type="ECO:0000313" key="3">
    <source>
        <dbReference type="Proteomes" id="UP001642409"/>
    </source>
</evidence>
<dbReference type="Proteomes" id="UP001642409">
    <property type="component" value="Unassembled WGS sequence"/>
</dbReference>
<comment type="caution">
    <text evidence="1">The sequence shown here is derived from an EMBL/GenBank/DDBJ whole genome shotgun (WGS) entry which is preliminary data.</text>
</comment>
<evidence type="ECO:0000313" key="2">
    <source>
        <dbReference type="EMBL" id="CAL6109973.1"/>
    </source>
</evidence>
<gene>
    <name evidence="2" type="ORF">HINF_LOCUS75698</name>
    <name evidence="1" type="ORF">HINF_LOCUS9043</name>
</gene>
<accession>A0AA86NL55</accession>
<dbReference type="EMBL" id="CAXDID020000679">
    <property type="protein sequence ID" value="CAL6109973.1"/>
    <property type="molecule type" value="Genomic_DNA"/>
</dbReference>
<sequence>MFRRTHLLVFVWNVVSSRIHVRKSSLEDLFFVKLLHNQAVGKIVGDASQDWASNKIAMRYFDVFEMKAQNRNCLWLLRTLLESCVKQLQHENVLAARVVCFELELVADSMARGAPCRLARTVMVHTHPRKYEPSLVLQQPTQCWQPGIPGVIPERIWPYSSIQETAAGFQRHYGG</sequence>
<organism evidence="1">
    <name type="scientific">Hexamita inflata</name>
    <dbReference type="NCBI Taxonomy" id="28002"/>
    <lineage>
        <taxon>Eukaryota</taxon>
        <taxon>Metamonada</taxon>
        <taxon>Diplomonadida</taxon>
        <taxon>Hexamitidae</taxon>
        <taxon>Hexamitinae</taxon>
        <taxon>Hexamita</taxon>
    </lineage>
</organism>
<dbReference type="AlphaFoldDB" id="A0AA86NL55"/>
<dbReference type="EMBL" id="CATOUU010000222">
    <property type="protein sequence ID" value="CAI9921398.1"/>
    <property type="molecule type" value="Genomic_DNA"/>
</dbReference>
<keyword evidence="3" id="KW-1185">Reference proteome</keyword>
<reference evidence="2 3" key="2">
    <citation type="submission" date="2024-07" db="EMBL/GenBank/DDBJ databases">
        <authorList>
            <person name="Akdeniz Z."/>
        </authorList>
    </citation>
    <scope>NUCLEOTIDE SEQUENCE [LARGE SCALE GENOMIC DNA]</scope>
</reference>
<protein>
    <submittedName>
        <fullName evidence="2">Hypothetical_protein</fullName>
    </submittedName>
</protein>
<reference evidence="1" key="1">
    <citation type="submission" date="2023-06" db="EMBL/GenBank/DDBJ databases">
        <authorList>
            <person name="Kurt Z."/>
        </authorList>
    </citation>
    <scope>NUCLEOTIDE SEQUENCE</scope>
</reference>
<name>A0AA86NL55_9EUKA</name>